<reference evidence="2 3" key="1">
    <citation type="submission" date="2020-08" db="EMBL/GenBank/DDBJ databases">
        <title>Genomic Encyclopedia of Type Strains, Phase IV (KMG-IV): sequencing the most valuable type-strain genomes for metagenomic binning, comparative biology and taxonomic classification.</title>
        <authorList>
            <person name="Goeker M."/>
        </authorList>
    </citation>
    <scope>NUCLEOTIDE SEQUENCE [LARGE SCALE GENOMIC DNA]</scope>
    <source>
        <strain evidence="2 3">DSM 27568</strain>
    </source>
</reference>
<dbReference type="EMBL" id="JACIDY010000002">
    <property type="protein sequence ID" value="MBB3939173.1"/>
    <property type="molecule type" value="Genomic_DNA"/>
</dbReference>
<feature type="transmembrane region" description="Helical" evidence="1">
    <location>
        <begin position="339"/>
        <end position="359"/>
    </location>
</feature>
<feature type="transmembrane region" description="Helical" evidence="1">
    <location>
        <begin position="35"/>
        <end position="55"/>
    </location>
</feature>
<proteinExistence type="predicted"/>
<keyword evidence="1" id="KW-1133">Transmembrane helix</keyword>
<evidence type="ECO:0000313" key="2">
    <source>
        <dbReference type="EMBL" id="MBB3939173.1"/>
    </source>
</evidence>
<keyword evidence="1" id="KW-0812">Transmembrane</keyword>
<feature type="transmembrane region" description="Helical" evidence="1">
    <location>
        <begin position="176"/>
        <end position="200"/>
    </location>
</feature>
<gene>
    <name evidence="2" type="ORF">GGR39_000813</name>
</gene>
<organism evidence="2 3">
    <name type="scientific">Novosphingobium fluoreni</name>
    <dbReference type="NCBI Taxonomy" id="1391222"/>
    <lineage>
        <taxon>Bacteria</taxon>
        <taxon>Pseudomonadati</taxon>
        <taxon>Pseudomonadota</taxon>
        <taxon>Alphaproteobacteria</taxon>
        <taxon>Sphingomonadales</taxon>
        <taxon>Sphingomonadaceae</taxon>
        <taxon>Novosphingobium</taxon>
    </lineage>
</organism>
<feature type="transmembrane region" description="Helical" evidence="1">
    <location>
        <begin position="131"/>
        <end position="152"/>
    </location>
</feature>
<accession>A0A7W6BWF7</accession>
<dbReference type="RefSeq" id="WP_183616004.1">
    <property type="nucleotide sequence ID" value="NZ_JACIDY010000002.1"/>
</dbReference>
<protein>
    <submittedName>
        <fullName evidence="2">TM2 domain-containing membrane protein YozV</fullName>
    </submittedName>
</protein>
<keyword evidence="3" id="KW-1185">Reference proteome</keyword>
<sequence length="489" mass="52616">MTIRTVCAGDLPRTKAVPAFVTTLAEAVGQPWVRALAYAACILTGWIGWIGTFPLDDAYITLHNARALLAGADTTYGGSPLVGATSLVHLALLALLGHVLPLVTASCLLNILAAGAYAAGLDKLARNCGVAGWQVAIYTIIGLTIGSVPIQLCNGLESGMALAVATWLLVLARSRFLPLLAGIAPFVRPELGLLAALLLAHPFLKAPARGKATMVAYGLLTALPFAIWSVLETGHILPNTVSAKLAFFVEESSDPLERFRMLLGVLTLSHVLLLMAGLIALKKNDLTRACSVFTIVLLLVATATQPGALVWNEYRYLMTLVPVLLVCCMALGQDLRYPVLMLGLSACAMAFLPTSLDLLQQSRAHTERELRLLRHNAALVPRDATVLIHDAGMIAWIAPRLHLIDAVGLKTAYAAAAHKRFTKTVCRWDRALDDTARHFGTRYMIVLQKPLWDCVGSNLVRAGWTATSLGGQDRNSDYRIFAIQPPLSR</sequence>
<evidence type="ECO:0000256" key="1">
    <source>
        <dbReference type="SAM" id="Phobius"/>
    </source>
</evidence>
<comment type="caution">
    <text evidence="2">The sequence shown here is derived from an EMBL/GenBank/DDBJ whole genome shotgun (WGS) entry which is preliminary data.</text>
</comment>
<feature type="transmembrane region" description="Helical" evidence="1">
    <location>
        <begin position="288"/>
        <end position="308"/>
    </location>
</feature>
<name>A0A7W6BWF7_9SPHN</name>
<dbReference type="AlphaFoldDB" id="A0A7W6BWF7"/>
<keyword evidence="1" id="KW-0472">Membrane</keyword>
<evidence type="ECO:0000313" key="3">
    <source>
        <dbReference type="Proteomes" id="UP000561459"/>
    </source>
</evidence>
<feature type="transmembrane region" description="Helical" evidence="1">
    <location>
        <begin position="102"/>
        <end position="119"/>
    </location>
</feature>
<dbReference type="Proteomes" id="UP000561459">
    <property type="component" value="Unassembled WGS sequence"/>
</dbReference>
<feature type="transmembrane region" description="Helical" evidence="1">
    <location>
        <begin position="261"/>
        <end position="281"/>
    </location>
</feature>
<feature type="transmembrane region" description="Helical" evidence="1">
    <location>
        <begin position="212"/>
        <end position="231"/>
    </location>
</feature>